<dbReference type="GO" id="GO:0004531">
    <property type="term" value="F:deoxyribonuclease II activity"/>
    <property type="evidence" value="ECO:0007669"/>
    <property type="project" value="InterPro"/>
</dbReference>
<dbReference type="PANTHER" id="PTHR10858:SF23">
    <property type="entry name" value="DEOXYRIBONUCLEASE II"/>
    <property type="match status" value="1"/>
</dbReference>
<protein>
    <submittedName>
        <fullName evidence="4">Cell-death-related nuclease 7 isoform X1</fullName>
    </submittedName>
</protein>
<dbReference type="RefSeq" id="XP_011304335.1">
    <property type="nucleotide sequence ID" value="XM_011306033.1"/>
</dbReference>
<dbReference type="AlphaFoldDB" id="A0A9R1T802"/>
<dbReference type="InterPro" id="IPR004947">
    <property type="entry name" value="DNase_II"/>
</dbReference>
<organism evidence="3 4">
    <name type="scientific">Fopius arisanus</name>
    <dbReference type="NCBI Taxonomy" id="64838"/>
    <lineage>
        <taxon>Eukaryota</taxon>
        <taxon>Metazoa</taxon>
        <taxon>Ecdysozoa</taxon>
        <taxon>Arthropoda</taxon>
        <taxon>Hexapoda</taxon>
        <taxon>Insecta</taxon>
        <taxon>Pterygota</taxon>
        <taxon>Neoptera</taxon>
        <taxon>Endopterygota</taxon>
        <taxon>Hymenoptera</taxon>
        <taxon>Apocrita</taxon>
        <taxon>Ichneumonoidea</taxon>
        <taxon>Braconidae</taxon>
        <taxon>Opiinae</taxon>
        <taxon>Fopius</taxon>
    </lineage>
</organism>
<evidence type="ECO:0000313" key="4">
    <source>
        <dbReference type="RefSeq" id="XP_011304335.1"/>
    </source>
</evidence>
<reference evidence="4" key="1">
    <citation type="submission" date="2025-08" db="UniProtKB">
        <authorList>
            <consortium name="RefSeq"/>
        </authorList>
    </citation>
    <scope>IDENTIFICATION</scope>
    <source>
        <strain evidence="4">USDA-PBARC FA_bdor</strain>
        <tissue evidence="4">Whole organism</tissue>
    </source>
</reference>
<comment type="similarity">
    <text evidence="1">Belongs to the DNase II family.</text>
</comment>
<dbReference type="PANTHER" id="PTHR10858">
    <property type="entry name" value="DEOXYRIBONUCLEASE II"/>
    <property type="match status" value="1"/>
</dbReference>
<dbReference type="Pfam" id="PF03265">
    <property type="entry name" value="DNase_II"/>
    <property type="match status" value="1"/>
</dbReference>
<dbReference type="GeneID" id="105267290"/>
<accession>A0A9R1T802</accession>
<dbReference type="GO" id="GO:0006309">
    <property type="term" value="P:apoptotic DNA fragmentation"/>
    <property type="evidence" value="ECO:0007669"/>
    <property type="project" value="TreeGrafter"/>
</dbReference>
<name>A0A9R1T802_9HYME</name>
<evidence type="ECO:0000313" key="3">
    <source>
        <dbReference type="Proteomes" id="UP000694866"/>
    </source>
</evidence>
<keyword evidence="2" id="KW-0378">Hydrolase</keyword>
<dbReference type="KEGG" id="fas:105267290"/>
<gene>
    <name evidence="4" type="primary">LOC105267290</name>
</gene>
<proteinExistence type="inferred from homology"/>
<keyword evidence="3" id="KW-1185">Reference proteome</keyword>
<sequence>MENKEYKNWVCVGDINRADTQFNRGGGTVCLNSPNLWKNYRDSVNEIEPCPRRRSKTFDFLSSPLSENQVLPLEVNKKPQHQDEP</sequence>
<evidence type="ECO:0000256" key="2">
    <source>
        <dbReference type="ARBA" id="ARBA00022801"/>
    </source>
</evidence>
<evidence type="ECO:0000256" key="1">
    <source>
        <dbReference type="ARBA" id="ARBA00007527"/>
    </source>
</evidence>
<dbReference type="Proteomes" id="UP000694866">
    <property type="component" value="Unplaced"/>
</dbReference>
<dbReference type="OrthoDB" id="10261598at2759"/>